<evidence type="ECO:0000313" key="2">
    <source>
        <dbReference type="Proteomes" id="UP000801492"/>
    </source>
</evidence>
<gene>
    <name evidence="1" type="ORF">ILUMI_20085</name>
</gene>
<protein>
    <recommendedName>
        <fullName evidence="3">GAG-pre-integrase domain-containing protein</fullName>
    </recommendedName>
</protein>
<evidence type="ECO:0000313" key="1">
    <source>
        <dbReference type="EMBL" id="KAF2886087.1"/>
    </source>
</evidence>
<sequence>MMRDVWVCHDLSGNLVSVTKLQQAALEIIFRKDQVLIKKGAKTVLTSQLVGNLFIAKMKIAAEAMMMHRRMGHSSKYLVSEICETCLKSKQTRLPFHKIPEEVKPKGYWRWF</sequence>
<dbReference type="AlphaFoldDB" id="A0A8K0CL96"/>
<dbReference type="Proteomes" id="UP000801492">
    <property type="component" value="Unassembled WGS sequence"/>
</dbReference>
<organism evidence="1 2">
    <name type="scientific">Ignelater luminosus</name>
    <name type="common">Cucubano</name>
    <name type="synonym">Pyrophorus luminosus</name>
    <dbReference type="NCBI Taxonomy" id="2038154"/>
    <lineage>
        <taxon>Eukaryota</taxon>
        <taxon>Metazoa</taxon>
        <taxon>Ecdysozoa</taxon>
        <taxon>Arthropoda</taxon>
        <taxon>Hexapoda</taxon>
        <taxon>Insecta</taxon>
        <taxon>Pterygota</taxon>
        <taxon>Neoptera</taxon>
        <taxon>Endopterygota</taxon>
        <taxon>Coleoptera</taxon>
        <taxon>Polyphaga</taxon>
        <taxon>Elateriformia</taxon>
        <taxon>Elateroidea</taxon>
        <taxon>Elateridae</taxon>
        <taxon>Agrypninae</taxon>
        <taxon>Pyrophorini</taxon>
        <taxon>Ignelater</taxon>
    </lineage>
</organism>
<accession>A0A8K0CL96</accession>
<name>A0A8K0CL96_IGNLU</name>
<comment type="caution">
    <text evidence="1">The sequence shown here is derived from an EMBL/GenBank/DDBJ whole genome shotgun (WGS) entry which is preliminary data.</text>
</comment>
<reference evidence="1" key="1">
    <citation type="submission" date="2019-08" db="EMBL/GenBank/DDBJ databases">
        <title>The genome of the North American firefly Photinus pyralis.</title>
        <authorList>
            <consortium name="Photinus pyralis genome working group"/>
            <person name="Fallon T.R."/>
            <person name="Sander Lower S.E."/>
            <person name="Weng J.-K."/>
        </authorList>
    </citation>
    <scope>NUCLEOTIDE SEQUENCE</scope>
    <source>
        <strain evidence="1">TRF0915ILg1</strain>
        <tissue evidence="1">Whole body</tissue>
    </source>
</reference>
<proteinExistence type="predicted"/>
<dbReference type="EMBL" id="VTPC01088696">
    <property type="protein sequence ID" value="KAF2886087.1"/>
    <property type="molecule type" value="Genomic_DNA"/>
</dbReference>
<dbReference type="OrthoDB" id="6770508at2759"/>
<evidence type="ECO:0008006" key="3">
    <source>
        <dbReference type="Google" id="ProtNLM"/>
    </source>
</evidence>
<keyword evidence="2" id="KW-1185">Reference proteome</keyword>